<comment type="similarity">
    <text evidence="1">Belongs to the LytR/CpsA/Psr (LCP) family.</text>
</comment>
<dbReference type="InterPro" id="IPR050922">
    <property type="entry name" value="LytR/CpsA/Psr_CW_biosynth"/>
</dbReference>
<dbReference type="PANTHER" id="PTHR33392">
    <property type="entry name" value="POLYISOPRENYL-TEICHOIC ACID--PEPTIDOGLYCAN TEICHOIC ACID TRANSFERASE TAGU"/>
    <property type="match status" value="1"/>
</dbReference>
<keyword evidence="4" id="KW-1185">Reference proteome</keyword>
<dbReference type="OrthoDB" id="27330at2"/>
<evidence type="ECO:0000259" key="2">
    <source>
        <dbReference type="Pfam" id="PF03816"/>
    </source>
</evidence>
<proteinExistence type="inferred from homology"/>
<dbReference type="Pfam" id="PF03816">
    <property type="entry name" value="LytR_cpsA_psr"/>
    <property type="match status" value="1"/>
</dbReference>
<name>A0A4Y8LRC2_9BACL</name>
<dbReference type="InterPro" id="IPR004474">
    <property type="entry name" value="LytR_CpsA_psr"/>
</dbReference>
<dbReference type="AlphaFoldDB" id="A0A4Y8LRC2"/>
<dbReference type="RefSeq" id="WP_134378871.1">
    <property type="nucleotide sequence ID" value="NZ_SORX01000001.1"/>
</dbReference>
<evidence type="ECO:0000313" key="3">
    <source>
        <dbReference type="EMBL" id="TFE04009.1"/>
    </source>
</evidence>
<dbReference type="Gene3D" id="3.40.630.190">
    <property type="entry name" value="LCP protein"/>
    <property type="match status" value="1"/>
</dbReference>
<accession>A0A4Y8LRC2</accession>
<feature type="domain" description="Cell envelope-related transcriptional attenuator" evidence="2">
    <location>
        <begin position="84"/>
        <end position="225"/>
    </location>
</feature>
<protein>
    <submittedName>
        <fullName evidence="3">LytR family transcriptional regulator</fullName>
    </submittedName>
</protein>
<organism evidence="3 4">
    <name type="scientific">Jeotgalibacillus salarius</name>
    <dbReference type="NCBI Taxonomy" id="546023"/>
    <lineage>
        <taxon>Bacteria</taxon>
        <taxon>Bacillati</taxon>
        <taxon>Bacillota</taxon>
        <taxon>Bacilli</taxon>
        <taxon>Bacillales</taxon>
        <taxon>Caryophanaceae</taxon>
        <taxon>Jeotgalibacillus</taxon>
    </lineage>
</organism>
<gene>
    <name evidence="3" type="ORF">E2626_01385</name>
</gene>
<dbReference type="NCBIfam" id="TIGR00350">
    <property type="entry name" value="lytR_cpsA_psr"/>
    <property type="match status" value="1"/>
</dbReference>
<dbReference type="Proteomes" id="UP000297776">
    <property type="component" value="Unassembled WGS sequence"/>
</dbReference>
<evidence type="ECO:0000256" key="1">
    <source>
        <dbReference type="ARBA" id="ARBA00006068"/>
    </source>
</evidence>
<reference evidence="3 4" key="1">
    <citation type="submission" date="2019-03" db="EMBL/GenBank/DDBJ databases">
        <authorList>
            <person name="Yang Y."/>
        </authorList>
    </citation>
    <scope>NUCLEOTIDE SEQUENCE [LARGE SCALE GENOMIC DNA]</scope>
    <source>
        <strain evidence="3 4">ASL-1</strain>
    </source>
</reference>
<dbReference type="EMBL" id="SORX01000001">
    <property type="protein sequence ID" value="TFE04009.1"/>
    <property type="molecule type" value="Genomic_DNA"/>
</dbReference>
<evidence type="ECO:0000313" key="4">
    <source>
        <dbReference type="Proteomes" id="UP000297776"/>
    </source>
</evidence>
<dbReference type="PANTHER" id="PTHR33392:SF6">
    <property type="entry name" value="POLYISOPRENYL-TEICHOIC ACID--PEPTIDOGLYCAN TEICHOIC ACID TRANSFERASE TAGU"/>
    <property type="match status" value="1"/>
</dbReference>
<comment type="caution">
    <text evidence="3">The sequence shown here is derived from an EMBL/GenBank/DDBJ whole genome shotgun (WGS) entry which is preliminary data.</text>
</comment>
<sequence length="308" mass="35366">MKLKKKKRHLWLKITLFILIISLVSTSVYAFSFYQSFASATQEMHVTIEREKSEKRSSFIRFEEHDPFSVLLLGVDEREGDRGRSDTIIVMTVNPQTEKTHLLSIPRDTYTEVIGYGRHDKINHAYAFGGVEMTIATVEHFLDIPIDYFVKINMEGFEDIVNAVGGITINNHLSFESEGYNFNEGEITLDGNEALAYSRMRYEDPNGDFGRQERQRKVIEAVLREGAGISSLWNFNNIFNVIGSNVKTNLTVENIMDIQNKYRPALNQINQRSVEGGSDVYINDIYYYQIPPEQIKQLQGELQDELGL</sequence>